<evidence type="ECO:0000256" key="5">
    <source>
        <dbReference type="ARBA" id="ARBA00022692"/>
    </source>
</evidence>
<dbReference type="GO" id="GO:0005886">
    <property type="term" value="C:plasma membrane"/>
    <property type="evidence" value="ECO:0007669"/>
    <property type="project" value="UniProtKB-SubCell"/>
</dbReference>
<dbReference type="InterPro" id="IPR006990">
    <property type="entry name" value="Tweety"/>
</dbReference>
<dbReference type="Pfam" id="PF04906">
    <property type="entry name" value="Tweety"/>
    <property type="match status" value="1"/>
</dbReference>
<evidence type="ECO:0000256" key="2">
    <source>
        <dbReference type="ARBA" id="ARBA00009849"/>
    </source>
</evidence>
<reference evidence="14" key="1">
    <citation type="submission" date="2020-11" db="EMBL/GenBank/DDBJ databases">
        <authorList>
            <person name="Tran Van P."/>
        </authorList>
    </citation>
    <scope>NUCLEOTIDE SEQUENCE</scope>
</reference>
<gene>
    <name evidence="14" type="ORF">TCEB3V08_LOCUS9299</name>
</gene>
<evidence type="ECO:0000256" key="11">
    <source>
        <dbReference type="ARBA" id="ARBA00023214"/>
    </source>
</evidence>
<dbReference type="GO" id="GO:0072320">
    <property type="term" value="F:volume-sensitive chloride channel activity"/>
    <property type="evidence" value="ECO:0007669"/>
    <property type="project" value="TreeGrafter"/>
</dbReference>
<dbReference type="GO" id="GO:0005229">
    <property type="term" value="F:intracellularly calcium-gated chloride channel activity"/>
    <property type="evidence" value="ECO:0007669"/>
    <property type="project" value="TreeGrafter"/>
</dbReference>
<evidence type="ECO:0000256" key="12">
    <source>
        <dbReference type="ARBA" id="ARBA00023303"/>
    </source>
</evidence>
<proteinExistence type="inferred from homology"/>
<dbReference type="AlphaFoldDB" id="A0A7R9D4N4"/>
<evidence type="ECO:0000256" key="6">
    <source>
        <dbReference type="ARBA" id="ARBA00022989"/>
    </source>
</evidence>
<keyword evidence="12 13" id="KW-0407">Ion channel</keyword>
<evidence type="ECO:0000256" key="10">
    <source>
        <dbReference type="ARBA" id="ARBA00023180"/>
    </source>
</evidence>
<accession>A0A7R9D4N4</accession>
<protein>
    <recommendedName>
        <fullName evidence="13">Protein tweety homolog</fullName>
    </recommendedName>
</protein>
<evidence type="ECO:0000256" key="9">
    <source>
        <dbReference type="ARBA" id="ARBA00023173"/>
    </source>
</evidence>
<comment type="similarity">
    <text evidence="2 13">Belongs to the tweety family.</text>
</comment>
<keyword evidence="11 13" id="KW-0868">Chloride</keyword>
<organism evidence="14">
    <name type="scientific">Timema cristinae</name>
    <name type="common">Walking stick</name>
    <dbReference type="NCBI Taxonomy" id="61476"/>
    <lineage>
        <taxon>Eukaryota</taxon>
        <taxon>Metazoa</taxon>
        <taxon>Ecdysozoa</taxon>
        <taxon>Arthropoda</taxon>
        <taxon>Hexapoda</taxon>
        <taxon>Insecta</taxon>
        <taxon>Pterygota</taxon>
        <taxon>Neoptera</taxon>
        <taxon>Polyneoptera</taxon>
        <taxon>Phasmatodea</taxon>
        <taxon>Timematodea</taxon>
        <taxon>Timematoidea</taxon>
        <taxon>Timematidae</taxon>
        <taxon>Timema</taxon>
    </lineage>
</organism>
<comment type="function">
    <text evidence="13">Probable chloride channel.</text>
</comment>
<keyword evidence="5 13" id="KW-0812">Transmembrane</keyword>
<dbReference type="PANTHER" id="PTHR12424">
    <property type="entry name" value="TWEETY-RELATED"/>
    <property type="match status" value="1"/>
</dbReference>
<sequence length="125" mass="13919">MFLLQSLGILGSLPAAWLILTLLVLLIYLLTRCCDRKPRPKRSIVALKWTLAIFTLLCCAAVGVGLYGNDDVHNGLEQLITAAKSIDDYITSIRNQEHQQGLQVLVDIQVVDTMFDALILPPRCR</sequence>
<dbReference type="GO" id="GO:0034707">
    <property type="term" value="C:chloride channel complex"/>
    <property type="evidence" value="ECO:0007669"/>
    <property type="project" value="UniProtKB-UniRule"/>
</dbReference>
<keyword evidence="3 13" id="KW-0813">Transport</keyword>
<evidence type="ECO:0000256" key="7">
    <source>
        <dbReference type="ARBA" id="ARBA00023065"/>
    </source>
</evidence>
<name>A0A7R9D4N4_TIMCR</name>
<keyword evidence="10" id="KW-0325">Glycoprotein</keyword>
<keyword evidence="7 13" id="KW-0406">Ion transport</keyword>
<evidence type="ECO:0000256" key="3">
    <source>
        <dbReference type="ARBA" id="ARBA00022448"/>
    </source>
</evidence>
<dbReference type="PANTHER" id="PTHR12424:SF8">
    <property type="entry name" value="PROTEIN TWEETY"/>
    <property type="match status" value="1"/>
</dbReference>
<evidence type="ECO:0000256" key="13">
    <source>
        <dbReference type="RuleBase" id="RU361114"/>
    </source>
</evidence>
<comment type="caution">
    <text evidence="13">Lacks conserved residue(s) required for the propagation of feature annotation.</text>
</comment>
<keyword evidence="4" id="KW-1003">Cell membrane</keyword>
<keyword evidence="8 13" id="KW-0472">Membrane</keyword>
<evidence type="ECO:0000256" key="8">
    <source>
        <dbReference type="ARBA" id="ARBA00023136"/>
    </source>
</evidence>
<evidence type="ECO:0000256" key="4">
    <source>
        <dbReference type="ARBA" id="ARBA00022475"/>
    </source>
</evidence>
<dbReference type="EMBL" id="OC320400">
    <property type="protein sequence ID" value="CAD7407982.1"/>
    <property type="molecule type" value="Genomic_DNA"/>
</dbReference>
<feature type="transmembrane region" description="Helical" evidence="13">
    <location>
        <begin position="6"/>
        <end position="29"/>
    </location>
</feature>
<keyword evidence="6 13" id="KW-1133">Transmembrane helix</keyword>
<comment type="subcellular location">
    <subcellularLocation>
        <location evidence="1">Cell membrane</location>
        <topology evidence="1">Multi-pass membrane protein</topology>
    </subcellularLocation>
</comment>
<evidence type="ECO:0000313" key="14">
    <source>
        <dbReference type="EMBL" id="CAD7407982.1"/>
    </source>
</evidence>
<feature type="transmembrane region" description="Helical" evidence="13">
    <location>
        <begin position="49"/>
        <end position="68"/>
    </location>
</feature>
<evidence type="ECO:0000256" key="1">
    <source>
        <dbReference type="ARBA" id="ARBA00004651"/>
    </source>
</evidence>
<keyword evidence="9 13" id="KW-0869">Chloride channel</keyword>